<protein>
    <submittedName>
        <fullName evidence="1">Uncharacterized protein</fullName>
    </submittedName>
</protein>
<dbReference type="EMBL" id="WQMT02000005">
    <property type="protein sequence ID" value="KAG9222508.1"/>
    <property type="molecule type" value="Genomic_DNA"/>
</dbReference>
<evidence type="ECO:0000313" key="2">
    <source>
        <dbReference type="Proteomes" id="UP000824881"/>
    </source>
</evidence>
<comment type="caution">
    <text evidence="1">The sequence shown here is derived from an EMBL/GenBank/DDBJ whole genome shotgun (WGS) entry which is preliminary data.</text>
</comment>
<reference evidence="1 2" key="1">
    <citation type="journal article" date="2021" name="Appl. Environ. Microbiol.">
        <title>Genetic linkage and physical mapping for an oyster mushroom Pleurotus cornucopiae and QTL analysis for the trait cap color.</title>
        <authorList>
            <person name="Zhang Y."/>
            <person name="Gao W."/>
            <person name="Sonnenberg A."/>
            <person name="Chen Q."/>
            <person name="Zhang J."/>
            <person name="Huang C."/>
        </authorList>
    </citation>
    <scope>NUCLEOTIDE SEQUENCE [LARGE SCALE GENOMIC DNA]</scope>
    <source>
        <strain evidence="1">CCMSSC00406</strain>
    </source>
</reference>
<sequence length="691" mass="76022">MSARIHTHTSNRAKPPPRAPPENKVVFKSVLESPYRIHWPSVPLNLQNTILARLLSVLEGVSEYNSARDKAHRDGKRVRRDSSASRTKKKLKAHDGIAVQNDGISDLVVDNPSADTVAIHPKPPILEHVIVGINEVTRRLESQIRGLRTAVKVSSEGAHSLSDSRREIKVVFVCRDDIDPPLLISHIPHLIGTYNSARPSEPIKTVSLPKDSEGTLANAMGLRKAAVLAFDVDCPAIDEFQSLLQSISAIAAPWLTTGEQLVPTHIKQLRTTAPVDMKASKEQRIAGRKAAKQAKKGKIDWRRACSCVFRSMSVSEISNLTPVMFIAIIGPQCSGKKTIRDYLVSKGFSPVIISAEKETSAGALPPFVRDAVANPVEALPGQELQLGILPGSLHFDTADGLLQHVTTNWRSNFVTTDLRDRTLIRKFVRRPFFMLMSVDAPLVERYRRLQSVRSCSLEEFIGAQDRHVYGNIEQPFAQTETPLISLGDVINLQVINSFASIRDLYAHLDALNLLDPTHLRPTWDAYFMTLASLASHRSNCMKRRVGAVLVRDNRIVATGYNGTPRGVPNCNEGGCGHCNGTTSSDKPLECVCLHAEENALLEAGRDRVGNGATMYCNTCPCLKCTVKIIQTGVKEVVYNLSYKVDDASGSLFKEAGIELRQYIPKALTYLSTSETHEGLSLHIPTIKLADS</sequence>
<accession>A0ACB7IYY8</accession>
<keyword evidence="2" id="KW-1185">Reference proteome</keyword>
<evidence type="ECO:0000313" key="1">
    <source>
        <dbReference type="EMBL" id="KAG9222508.1"/>
    </source>
</evidence>
<organism evidence="1 2">
    <name type="scientific">Pleurotus cornucopiae</name>
    <name type="common">Cornucopia mushroom</name>
    <dbReference type="NCBI Taxonomy" id="5321"/>
    <lineage>
        <taxon>Eukaryota</taxon>
        <taxon>Fungi</taxon>
        <taxon>Dikarya</taxon>
        <taxon>Basidiomycota</taxon>
        <taxon>Agaricomycotina</taxon>
        <taxon>Agaricomycetes</taxon>
        <taxon>Agaricomycetidae</taxon>
        <taxon>Agaricales</taxon>
        <taxon>Pleurotineae</taxon>
        <taxon>Pleurotaceae</taxon>
        <taxon>Pleurotus</taxon>
    </lineage>
</organism>
<dbReference type="Proteomes" id="UP000824881">
    <property type="component" value="Unassembled WGS sequence"/>
</dbReference>
<proteinExistence type="predicted"/>
<name>A0ACB7IYY8_PLECO</name>
<gene>
    <name evidence="1" type="ORF">CCMSSC00406_0002843</name>
</gene>